<protein>
    <recommendedName>
        <fullName evidence="2">peptide-methionine (S)-S-oxide reductase</fullName>
        <ecNumber evidence="2">1.8.4.11</ecNumber>
    </recommendedName>
    <alternativeName>
        <fullName evidence="5">Peptide-methionine (S)-S-oxide reductase</fullName>
    </alternativeName>
    <alternativeName>
        <fullName evidence="4">Protein-methionine-S-oxide reductase</fullName>
    </alternativeName>
</protein>
<feature type="domain" description="Peptide methionine sulphoxide reductase MsrA" evidence="6">
    <location>
        <begin position="60"/>
        <end position="201"/>
    </location>
</feature>
<dbReference type="GO" id="GO:0034599">
    <property type="term" value="P:cellular response to oxidative stress"/>
    <property type="evidence" value="ECO:0007669"/>
    <property type="project" value="TreeGrafter"/>
</dbReference>
<evidence type="ECO:0000256" key="3">
    <source>
        <dbReference type="ARBA" id="ARBA00023002"/>
    </source>
</evidence>
<dbReference type="GO" id="GO:0008113">
    <property type="term" value="F:peptide-methionine (S)-S-oxide reductase activity"/>
    <property type="evidence" value="ECO:0007669"/>
    <property type="project" value="UniProtKB-EC"/>
</dbReference>
<dbReference type="AlphaFoldDB" id="A0A1D2N0H8"/>
<dbReference type="GO" id="GO:0005737">
    <property type="term" value="C:cytoplasm"/>
    <property type="evidence" value="ECO:0007669"/>
    <property type="project" value="TreeGrafter"/>
</dbReference>
<dbReference type="EMBL" id="LJIJ01000322">
    <property type="protein sequence ID" value="ODM98779.1"/>
    <property type="molecule type" value="Genomic_DNA"/>
</dbReference>
<comment type="similarity">
    <text evidence="1">Belongs to the MsrA Met sulfoxide reductase family.</text>
</comment>
<accession>A0A1D2N0H8</accession>
<dbReference type="STRING" id="48709.A0A1D2N0H8"/>
<evidence type="ECO:0000256" key="4">
    <source>
        <dbReference type="ARBA" id="ARBA00030273"/>
    </source>
</evidence>
<evidence type="ECO:0000313" key="7">
    <source>
        <dbReference type="EMBL" id="ODM98779.1"/>
    </source>
</evidence>
<dbReference type="InterPro" id="IPR002569">
    <property type="entry name" value="Met_Sox_Rdtase_MsrA_dom"/>
</dbReference>
<dbReference type="SUPFAM" id="SSF55068">
    <property type="entry name" value="Peptide methionine sulfoxide reductase"/>
    <property type="match status" value="1"/>
</dbReference>
<evidence type="ECO:0000256" key="2">
    <source>
        <dbReference type="ARBA" id="ARBA00012502"/>
    </source>
</evidence>
<name>A0A1D2N0H8_ORCCI</name>
<dbReference type="Gene3D" id="3.30.1060.10">
    <property type="entry name" value="Peptide methionine sulphoxide reductase MsrA"/>
    <property type="match status" value="1"/>
</dbReference>
<dbReference type="InterPro" id="IPR050162">
    <property type="entry name" value="MsrA_MetSO_reductase"/>
</dbReference>
<dbReference type="Pfam" id="PF01625">
    <property type="entry name" value="PMSR"/>
    <property type="match status" value="1"/>
</dbReference>
<evidence type="ECO:0000256" key="5">
    <source>
        <dbReference type="ARBA" id="ARBA00030643"/>
    </source>
</evidence>
<reference evidence="7 8" key="1">
    <citation type="journal article" date="2016" name="Genome Biol. Evol.">
        <title>Gene Family Evolution Reflects Adaptation to Soil Environmental Stressors in the Genome of the Collembolan Orchesella cincta.</title>
        <authorList>
            <person name="Faddeeva-Vakhrusheva A."/>
            <person name="Derks M.F."/>
            <person name="Anvar S.Y."/>
            <person name="Agamennone V."/>
            <person name="Suring W."/>
            <person name="Smit S."/>
            <person name="van Straalen N.M."/>
            <person name="Roelofs D."/>
        </authorList>
    </citation>
    <scope>NUCLEOTIDE SEQUENCE [LARGE SCALE GENOMIC DNA]</scope>
    <source>
        <tissue evidence="7">Mixed pool</tissue>
    </source>
</reference>
<gene>
    <name evidence="7" type="ORF">Ocin01_07895</name>
</gene>
<dbReference type="Proteomes" id="UP000094527">
    <property type="component" value="Unassembled WGS sequence"/>
</dbReference>
<evidence type="ECO:0000256" key="1">
    <source>
        <dbReference type="ARBA" id="ARBA00005591"/>
    </source>
</evidence>
<dbReference type="OrthoDB" id="77405at2759"/>
<organism evidence="7 8">
    <name type="scientific">Orchesella cincta</name>
    <name type="common">Springtail</name>
    <name type="synonym">Podura cincta</name>
    <dbReference type="NCBI Taxonomy" id="48709"/>
    <lineage>
        <taxon>Eukaryota</taxon>
        <taxon>Metazoa</taxon>
        <taxon>Ecdysozoa</taxon>
        <taxon>Arthropoda</taxon>
        <taxon>Hexapoda</taxon>
        <taxon>Collembola</taxon>
        <taxon>Entomobryomorpha</taxon>
        <taxon>Entomobryoidea</taxon>
        <taxon>Orchesellidae</taxon>
        <taxon>Orchesellinae</taxon>
        <taxon>Orchesella</taxon>
    </lineage>
</organism>
<comment type="caution">
    <text evidence="7">The sequence shown here is derived from an EMBL/GenBank/DDBJ whole genome shotgun (WGS) entry which is preliminary data.</text>
</comment>
<dbReference type="PANTHER" id="PTHR42799:SF13">
    <property type="entry name" value="PEPTIDE METHIONINE SULFOXIDE REDUCTASE"/>
    <property type="match status" value="1"/>
</dbReference>
<sequence>MGNILCCFSFIKWDHFYWLLPWNRLGWTANLYNKDWNEEAPPPKGTNEYDMEFYDREGSKATFAMGSFMRAESRFGIVDGVIRTRLGYTGGVSVNPTYYNRGDHVEAVDVEYDPSEITYKELLIHFWNGHDYTVNSKKHPSKIFFQNKQQEVVARISRQERQQYEEINLMAENPWPRKVRTRIKKGRKFWPADPIAQKYTLSLHQHLLDWVNIETTRQLIWSTLAMRINSVLMGEIERNKVHDFLQPLKLPEKVYQYIICQCHYQEHHGAKTRKSGKQRYEEILI</sequence>
<keyword evidence="8" id="KW-1185">Reference proteome</keyword>
<dbReference type="InterPro" id="IPR036509">
    <property type="entry name" value="Met_Sox_Rdtase_MsrA_sf"/>
</dbReference>
<keyword evidence="3" id="KW-0560">Oxidoreductase</keyword>
<dbReference type="PANTHER" id="PTHR42799">
    <property type="entry name" value="MITOCHONDRIAL PEPTIDE METHIONINE SULFOXIDE REDUCTASE"/>
    <property type="match status" value="1"/>
</dbReference>
<proteinExistence type="inferred from homology"/>
<evidence type="ECO:0000259" key="6">
    <source>
        <dbReference type="Pfam" id="PF01625"/>
    </source>
</evidence>
<evidence type="ECO:0000313" key="8">
    <source>
        <dbReference type="Proteomes" id="UP000094527"/>
    </source>
</evidence>
<dbReference type="EC" id="1.8.4.11" evidence="2"/>